<reference evidence="3" key="1">
    <citation type="journal article" date="2020" name="Stud. Mycol.">
        <title>101 Dothideomycetes genomes: a test case for predicting lifestyles and emergence of pathogens.</title>
        <authorList>
            <person name="Haridas S."/>
            <person name="Albert R."/>
            <person name="Binder M."/>
            <person name="Bloem J."/>
            <person name="Labutti K."/>
            <person name="Salamov A."/>
            <person name="Andreopoulos B."/>
            <person name="Baker S."/>
            <person name="Barry K."/>
            <person name="Bills G."/>
            <person name="Bluhm B."/>
            <person name="Cannon C."/>
            <person name="Castanera R."/>
            <person name="Culley D."/>
            <person name="Daum C."/>
            <person name="Ezra D."/>
            <person name="Gonzalez J."/>
            <person name="Henrissat B."/>
            <person name="Kuo A."/>
            <person name="Liang C."/>
            <person name="Lipzen A."/>
            <person name="Lutzoni F."/>
            <person name="Magnuson J."/>
            <person name="Mondo S."/>
            <person name="Nolan M."/>
            <person name="Ohm R."/>
            <person name="Pangilinan J."/>
            <person name="Park H.-J."/>
            <person name="Ramirez L."/>
            <person name="Alfaro M."/>
            <person name="Sun H."/>
            <person name="Tritt A."/>
            <person name="Yoshinaga Y."/>
            <person name="Zwiers L.-H."/>
            <person name="Turgeon B."/>
            <person name="Goodwin S."/>
            <person name="Spatafora J."/>
            <person name="Crous P."/>
            <person name="Grigoriev I."/>
        </authorList>
    </citation>
    <scope>NUCLEOTIDE SEQUENCE</scope>
    <source>
        <strain evidence="3">CBS 109.77</strain>
    </source>
</reference>
<dbReference type="AlphaFoldDB" id="A0A6A6WPI4"/>
<accession>A0A6A6WPI4</accession>
<feature type="transmembrane region" description="Helical" evidence="1">
    <location>
        <begin position="288"/>
        <end position="305"/>
    </location>
</feature>
<dbReference type="InterPro" id="IPR046529">
    <property type="entry name" value="DUF6594"/>
</dbReference>
<evidence type="ECO:0000313" key="4">
    <source>
        <dbReference type="Proteomes" id="UP000799757"/>
    </source>
</evidence>
<organism evidence="3 4">
    <name type="scientific">Melanomma pulvis-pyrius CBS 109.77</name>
    <dbReference type="NCBI Taxonomy" id="1314802"/>
    <lineage>
        <taxon>Eukaryota</taxon>
        <taxon>Fungi</taxon>
        <taxon>Dikarya</taxon>
        <taxon>Ascomycota</taxon>
        <taxon>Pezizomycotina</taxon>
        <taxon>Dothideomycetes</taxon>
        <taxon>Pleosporomycetidae</taxon>
        <taxon>Pleosporales</taxon>
        <taxon>Melanommataceae</taxon>
        <taxon>Melanomma</taxon>
    </lineage>
</organism>
<feature type="transmembrane region" description="Helical" evidence="1">
    <location>
        <begin position="263"/>
        <end position="282"/>
    </location>
</feature>
<keyword evidence="4" id="KW-1185">Reference proteome</keyword>
<gene>
    <name evidence="3" type="ORF">K505DRAFT_380661</name>
</gene>
<dbReference type="Pfam" id="PF20237">
    <property type="entry name" value="DUF6594"/>
    <property type="match status" value="1"/>
</dbReference>
<keyword evidence="1" id="KW-0812">Transmembrane</keyword>
<dbReference type="PANTHER" id="PTHR34502">
    <property type="entry name" value="DUF6594 DOMAIN-CONTAINING PROTEIN-RELATED"/>
    <property type="match status" value="1"/>
</dbReference>
<dbReference type="OrthoDB" id="3795595at2759"/>
<evidence type="ECO:0000313" key="3">
    <source>
        <dbReference type="EMBL" id="KAF2785824.1"/>
    </source>
</evidence>
<dbReference type="Proteomes" id="UP000799757">
    <property type="component" value="Unassembled WGS sequence"/>
</dbReference>
<evidence type="ECO:0000256" key="1">
    <source>
        <dbReference type="SAM" id="Phobius"/>
    </source>
</evidence>
<keyword evidence="1" id="KW-1133">Transmembrane helix</keyword>
<sequence length="313" mass="34910">MANLAINPSFQQPRSIPPISADDPGSYVQGYPKLAYFFSQCPRYLHLRSFSALSVRVQLYRQHDLILLEQRLLELERGTSSGGRSHDCKDYASLKYGSDTNERCEHQKLYETIKIELKEYEDSLIRTNLLASRGWDNAGLRNVQRYLTQKEGCGLSLTGADASLWGSAANPSGHASDLIQVVQQVEPSVTGRFLNDKFVLWVPQFPRWLRLLLFWSRKKTDVFNQYSYSARTFENVSLGLGNIVTSLLVYAAVTLLYLSTGRALKTATVILIAVIVTASTILFKNQQFVAILATVCAVLVTLLANDSKSGTAS</sequence>
<feature type="transmembrane region" description="Helical" evidence="1">
    <location>
        <begin position="236"/>
        <end position="258"/>
    </location>
</feature>
<dbReference type="PANTHER" id="PTHR34502:SF5">
    <property type="entry name" value="DUF6594 DOMAIN-CONTAINING PROTEIN"/>
    <property type="match status" value="1"/>
</dbReference>
<proteinExistence type="predicted"/>
<evidence type="ECO:0000259" key="2">
    <source>
        <dbReference type="Pfam" id="PF20237"/>
    </source>
</evidence>
<feature type="domain" description="DUF6594" evidence="2">
    <location>
        <begin position="31"/>
        <end position="300"/>
    </location>
</feature>
<name>A0A6A6WPI4_9PLEO</name>
<protein>
    <recommendedName>
        <fullName evidence="2">DUF6594 domain-containing protein</fullName>
    </recommendedName>
</protein>
<dbReference type="EMBL" id="MU002654">
    <property type="protein sequence ID" value="KAF2785824.1"/>
    <property type="molecule type" value="Genomic_DNA"/>
</dbReference>
<keyword evidence="1" id="KW-0472">Membrane</keyword>